<comment type="caution">
    <text evidence="1">The sequence shown here is derived from an EMBL/GenBank/DDBJ whole genome shotgun (WGS) entry which is preliminary data.</text>
</comment>
<evidence type="ECO:0000313" key="1">
    <source>
        <dbReference type="EMBL" id="KYL05277.1"/>
    </source>
</evidence>
<dbReference type="EMBL" id="LVEA01000001">
    <property type="protein sequence ID" value="KYL05277.1"/>
    <property type="molecule type" value="Genomic_DNA"/>
</dbReference>
<protein>
    <submittedName>
        <fullName evidence="1">Uncharacterized protein</fullName>
    </submittedName>
</protein>
<sequence>MLDTNFEFVQDKNNNIFLYITNKQVNYEIILNDVQETSVKPFKKLTLLEISQNFSYNDLTKYIINDFHKTLMNICLEELNRNQTKIADIINNDFNDIQIESLYSNYHSVISFIQTFKETKIYLEDLKKLWFTKEIMKINITKINDKYSYWSITEFNEDFILMLQEKLLYYYNKKYKCCFGSTLSFGFKLELNDKYYVPFLCIPEEKKEKLFVPQIIENHFIEDLQKLIDLLNEDFQEWKRNKEKVVTND</sequence>
<dbReference type="Proteomes" id="UP000075816">
    <property type="component" value="Unassembled WGS sequence"/>
</dbReference>
<gene>
    <name evidence="1" type="ORF">A2J07_00650</name>
</gene>
<dbReference type="AlphaFoldDB" id="A0A162J7H1"/>
<evidence type="ECO:0000313" key="2">
    <source>
        <dbReference type="Proteomes" id="UP000075816"/>
    </source>
</evidence>
<proteinExistence type="predicted"/>
<organism evidence="1 2">
    <name type="scientific">Fusobacterium necrophorum subsp. funduliforme</name>
    <dbReference type="NCBI Taxonomy" id="143387"/>
    <lineage>
        <taxon>Bacteria</taxon>
        <taxon>Fusobacteriati</taxon>
        <taxon>Fusobacteriota</taxon>
        <taxon>Fusobacteriia</taxon>
        <taxon>Fusobacteriales</taxon>
        <taxon>Fusobacteriaceae</taxon>
        <taxon>Fusobacterium</taxon>
    </lineage>
</organism>
<name>A0A162J7H1_9FUSO</name>
<dbReference type="RefSeq" id="WP_062680800.1">
    <property type="nucleotide sequence ID" value="NZ_LVEA01000001.1"/>
</dbReference>
<accession>A0A162J7H1</accession>
<reference evidence="1 2" key="1">
    <citation type="submission" date="2016-03" db="EMBL/GenBank/DDBJ databases">
        <title>Comparative genomics of human isolates of Fusobacterium necrophorum.</title>
        <authorList>
            <person name="Jensen A."/>
            <person name="Bank S."/>
            <person name="Andersen P.S."/>
            <person name="Kristensen L.H."/>
            <person name="Prag J."/>
        </authorList>
    </citation>
    <scope>NUCLEOTIDE SEQUENCE [LARGE SCALE GENOMIC DNA]</scope>
    <source>
        <strain evidence="1 2">LS_1264</strain>
    </source>
</reference>